<evidence type="ECO:0000256" key="7">
    <source>
        <dbReference type="ARBA" id="ARBA00022781"/>
    </source>
</evidence>
<evidence type="ECO:0000256" key="2">
    <source>
        <dbReference type="ARBA" id="ARBA00005895"/>
    </source>
</evidence>
<keyword evidence="4" id="KW-0138">CF(0)</keyword>
<reference evidence="21" key="2">
    <citation type="submission" date="2025-08" db="UniProtKB">
        <authorList>
            <consortium name="Ensembl"/>
        </authorList>
    </citation>
    <scope>IDENTIFICATION</scope>
    <source>
        <strain evidence="21">Thorbecke</strain>
    </source>
</reference>
<dbReference type="InterPro" id="IPR019344">
    <property type="entry name" value="F1F0-ATPsyn_F_prd"/>
</dbReference>
<keyword evidence="11" id="KW-0406">Ion transport</keyword>
<comment type="function">
    <text evidence="16">Subunit f, of the mitochondrial membrane ATP synthase complex (F(1)F(0) ATP synthase or Complex V) that produces ATP from ADP in the presence of a proton gradient across the membrane which is generated by electron transport complexes of the respiratory chain. ATP synthase complex consist of a soluble F(1) head domain - the catalytic core - and a membrane F(1) domain - the membrane proton channel. These two domains are linked by a central stalk rotating inside the F(1) region and a stationary peripheral stalk. During catalysis, ATP synthesis in the catalytic domain of F(1) is coupled via a rotary mechanism of the central stalk subunits to proton translocation. In vivo, can only synthesize ATP although its ATP hydrolase activity can be activated artificially in vitro. Part of the complex F(0) domain.</text>
</comment>
<dbReference type="GO" id="GO:0046933">
    <property type="term" value="F:proton-transporting ATP synthase activity, rotational mechanism"/>
    <property type="evidence" value="ECO:0007669"/>
    <property type="project" value="TreeGrafter"/>
</dbReference>
<keyword evidence="10" id="KW-0007">Acetylation</keyword>
<protein>
    <recommendedName>
        <fullName evidence="18">ATP synthase F(0) complex subunit f, mitochondrial</fullName>
    </recommendedName>
    <alternativeName>
        <fullName evidence="15">ATP synthase membrane subunit f</fullName>
    </alternativeName>
</protein>
<evidence type="ECO:0000256" key="19">
    <source>
        <dbReference type="SAM" id="MobiDB-lite"/>
    </source>
</evidence>
<dbReference type="GO" id="GO:0042776">
    <property type="term" value="P:proton motive force-driven mitochondrial ATP synthesis"/>
    <property type="evidence" value="ECO:0007669"/>
    <property type="project" value="TreeGrafter"/>
</dbReference>
<keyword evidence="12" id="KW-0496">Mitochondrion</keyword>
<keyword evidence="7" id="KW-0375">Hydrogen ion transport</keyword>
<evidence type="ECO:0000256" key="4">
    <source>
        <dbReference type="ARBA" id="ARBA00022547"/>
    </source>
</evidence>
<evidence type="ECO:0000256" key="16">
    <source>
        <dbReference type="ARBA" id="ARBA00054012"/>
    </source>
</evidence>
<evidence type="ECO:0000256" key="14">
    <source>
        <dbReference type="ARBA" id="ARBA00023310"/>
    </source>
</evidence>
<dbReference type="Pfam" id="PF10206">
    <property type="entry name" value="WRW"/>
    <property type="match status" value="1"/>
</dbReference>
<dbReference type="GO" id="GO:0005743">
    <property type="term" value="C:mitochondrial inner membrane"/>
    <property type="evidence" value="ECO:0007669"/>
    <property type="project" value="UniProtKB-SubCell"/>
</dbReference>
<dbReference type="PANTHER" id="PTHR13080:SF16">
    <property type="entry name" value="ATP SYNTHASE SUBUNIT F, MITOCHONDRIAL"/>
    <property type="match status" value="1"/>
</dbReference>
<name>A0A5F9D598_RABIT</name>
<evidence type="ECO:0000256" key="11">
    <source>
        <dbReference type="ARBA" id="ARBA00023065"/>
    </source>
</evidence>
<keyword evidence="22" id="KW-1185">Reference proteome</keyword>
<keyword evidence="5" id="KW-0597">Phosphoprotein</keyword>
<keyword evidence="13 20" id="KW-0472">Membrane</keyword>
<accession>A0A5F9D598</accession>
<evidence type="ECO:0000256" key="17">
    <source>
        <dbReference type="ARBA" id="ARBA00064647"/>
    </source>
</evidence>
<dbReference type="STRING" id="9986.ENSOCUP00000041337"/>
<dbReference type="SMR" id="A0A5F9D598"/>
<evidence type="ECO:0000256" key="13">
    <source>
        <dbReference type="ARBA" id="ARBA00023136"/>
    </source>
</evidence>
<evidence type="ECO:0000256" key="3">
    <source>
        <dbReference type="ARBA" id="ARBA00022448"/>
    </source>
</evidence>
<keyword evidence="9 20" id="KW-1133">Transmembrane helix</keyword>
<dbReference type="Bgee" id="ENSOCUG00000015693">
    <property type="expression patterns" value="Expressed in heart and 19 other cell types or tissues"/>
</dbReference>
<evidence type="ECO:0000313" key="22">
    <source>
        <dbReference type="Proteomes" id="UP000001811"/>
    </source>
</evidence>
<evidence type="ECO:0000256" key="9">
    <source>
        <dbReference type="ARBA" id="ARBA00022989"/>
    </source>
</evidence>
<keyword evidence="6 20" id="KW-0812">Transmembrane</keyword>
<reference evidence="21" key="3">
    <citation type="submission" date="2025-09" db="UniProtKB">
        <authorList>
            <consortium name="Ensembl"/>
        </authorList>
    </citation>
    <scope>IDENTIFICATION</scope>
    <source>
        <strain evidence="21">Thorbecke</strain>
    </source>
</reference>
<evidence type="ECO:0000313" key="21">
    <source>
        <dbReference type="Ensembl" id="ENSOCUP00000041337.1"/>
    </source>
</evidence>
<comment type="similarity">
    <text evidence="2">Belongs to the ATPase F chain family.</text>
</comment>
<sequence>MGIKSDGSRNDVQPYSFLSDYLEGGPLPTLWNTESSLRHFRDFALHFMALLQSQSRGSHDLLPVNLCSPRPQARVRSTQQPSRGRHRGHQDSKMASVVPLKEKRLMDVKVGELPSWLLMRDFTPKGIAGAFQRGYHRYYNKYINVKKGSIAGVNMVLAAYVLFSYCLSYKELKHERRRKYH</sequence>
<organism evidence="21 22">
    <name type="scientific">Oryctolagus cuniculus</name>
    <name type="common">Rabbit</name>
    <dbReference type="NCBI Taxonomy" id="9986"/>
    <lineage>
        <taxon>Eukaryota</taxon>
        <taxon>Metazoa</taxon>
        <taxon>Chordata</taxon>
        <taxon>Craniata</taxon>
        <taxon>Vertebrata</taxon>
        <taxon>Euteleostomi</taxon>
        <taxon>Mammalia</taxon>
        <taxon>Eutheria</taxon>
        <taxon>Euarchontoglires</taxon>
        <taxon>Glires</taxon>
        <taxon>Lagomorpha</taxon>
        <taxon>Leporidae</taxon>
        <taxon>Oryctolagus</taxon>
    </lineage>
</organism>
<dbReference type="AlphaFoldDB" id="A0A5F9D598"/>
<evidence type="ECO:0000256" key="15">
    <source>
        <dbReference type="ARBA" id="ARBA00032201"/>
    </source>
</evidence>
<dbReference type="GeneTree" id="ENSGT00510000046986"/>
<evidence type="ECO:0000256" key="20">
    <source>
        <dbReference type="SAM" id="Phobius"/>
    </source>
</evidence>
<comment type="subcellular location">
    <subcellularLocation>
        <location evidence="1">Mitochondrion inner membrane</location>
        <topology evidence="1">Single-pass membrane protein</topology>
    </subcellularLocation>
</comment>
<evidence type="ECO:0000256" key="10">
    <source>
        <dbReference type="ARBA" id="ARBA00022990"/>
    </source>
</evidence>
<comment type="subunit">
    <text evidence="17">Component of the ATP synthase complex composed at least of ATP5F1A/subunit alpha, ATP5F1B/subunit beta, ATP5MC1/subunit c (homooctomer), MT-ATP6/subunit a, MT-ATP8/subunit 8, ATP5ME/subunit e, ATP5MF/subunit f, ATP5MG/subunit g, ATP5MK/subunit k, ATP5MJ/subunit j, ATP5F1C/subunit gamma, ATP5F1D/subunit delta, ATP5F1E/subunit epsilon, ATP5PF/subunit F6, ATP5PB/subunit b, ATP5PD/subunit d, ATP5PO/subunit OSCP. ATP synthase complex consists of a soluble F(1) head domain (subunits alpha(3) and beta(3)) - the catalytic core - and a membrane F(0) domain - the membrane proton channel (subunits c, a, 8, e, f, g, k and j). These two domains are linked by a central stalk (subunits gamma, delta, and epsilon) rotating inside the F1 region and a stationary peripheral stalk (subunits F6, b, d, and OSCP).</text>
</comment>
<evidence type="ECO:0000256" key="18">
    <source>
        <dbReference type="ARBA" id="ARBA00070733"/>
    </source>
</evidence>
<evidence type="ECO:0000256" key="8">
    <source>
        <dbReference type="ARBA" id="ARBA00022792"/>
    </source>
</evidence>
<keyword evidence="14" id="KW-0066">ATP synthesis</keyword>
<proteinExistence type="inferred from homology"/>
<keyword evidence="3" id="KW-0813">Transport</keyword>
<reference evidence="21 22" key="1">
    <citation type="journal article" date="2011" name="Nature">
        <title>A high-resolution map of human evolutionary constraint using 29 mammals.</title>
        <authorList>
            <person name="Lindblad-Toh K."/>
            <person name="Garber M."/>
            <person name="Zuk O."/>
            <person name="Lin M.F."/>
            <person name="Parker B.J."/>
            <person name="Washietl S."/>
            <person name="Kheradpour P."/>
            <person name="Ernst J."/>
            <person name="Jordan G."/>
            <person name="Mauceli E."/>
            <person name="Ward L.D."/>
            <person name="Lowe C.B."/>
            <person name="Holloway A.K."/>
            <person name="Clamp M."/>
            <person name="Gnerre S."/>
            <person name="Alfoldi J."/>
            <person name="Beal K."/>
            <person name="Chang J."/>
            <person name="Clawson H."/>
            <person name="Cuff J."/>
            <person name="Di Palma F."/>
            <person name="Fitzgerald S."/>
            <person name="Flicek P."/>
            <person name="Guttman M."/>
            <person name="Hubisz M.J."/>
            <person name="Jaffe D.B."/>
            <person name="Jungreis I."/>
            <person name="Kent W.J."/>
            <person name="Kostka D."/>
            <person name="Lara M."/>
            <person name="Martins A.L."/>
            <person name="Massingham T."/>
            <person name="Moltke I."/>
            <person name="Raney B.J."/>
            <person name="Rasmussen M.D."/>
            <person name="Robinson J."/>
            <person name="Stark A."/>
            <person name="Vilella A.J."/>
            <person name="Wen J."/>
            <person name="Xie X."/>
            <person name="Zody M.C."/>
            <person name="Baldwin J."/>
            <person name="Bloom T."/>
            <person name="Chin C.W."/>
            <person name="Heiman D."/>
            <person name="Nicol R."/>
            <person name="Nusbaum C."/>
            <person name="Young S."/>
            <person name="Wilkinson J."/>
            <person name="Worley K.C."/>
            <person name="Kovar C.L."/>
            <person name="Muzny D.M."/>
            <person name="Gibbs R.A."/>
            <person name="Cree A."/>
            <person name="Dihn H.H."/>
            <person name="Fowler G."/>
            <person name="Jhangiani S."/>
            <person name="Joshi V."/>
            <person name="Lee S."/>
            <person name="Lewis L.R."/>
            <person name="Nazareth L.V."/>
            <person name="Okwuonu G."/>
            <person name="Santibanez J."/>
            <person name="Warren W.C."/>
            <person name="Mardis E.R."/>
            <person name="Weinstock G.M."/>
            <person name="Wilson R.K."/>
            <person name="Delehaunty K."/>
            <person name="Dooling D."/>
            <person name="Fronik C."/>
            <person name="Fulton L."/>
            <person name="Fulton B."/>
            <person name="Graves T."/>
            <person name="Minx P."/>
            <person name="Sodergren E."/>
            <person name="Birney E."/>
            <person name="Margulies E.H."/>
            <person name="Herrero J."/>
            <person name="Green E.D."/>
            <person name="Haussler D."/>
            <person name="Siepel A."/>
            <person name="Goldman N."/>
            <person name="Pollard K.S."/>
            <person name="Pedersen J.S."/>
            <person name="Lander E.S."/>
            <person name="Kellis M."/>
        </authorList>
    </citation>
    <scope>NUCLEOTIDE SEQUENCE [LARGE SCALE GENOMIC DNA]</scope>
    <source>
        <strain evidence="22">Thorbecke</strain>
    </source>
</reference>
<dbReference type="Proteomes" id="UP000001811">
    <property type="component" value="Unplaced"/>
</dbReference>
<feature type="transmembrane region" description="Helical" evidence="20">
    <location>
        <begin position="150"/>
        <end position="169"/>
    </location>
</feature>
<evidence type="ECO:0000256" key="6">
    <source>
        <dbReference type="ARBA" id="ARBA00022692"/>
    </source>
</evidence>
<dbReference type="InParanoid" id="A0A5F9D598"/>
<feature type="region of interest" description="Disordered" evidence="19">
    <location>
        <begin position="70"/>
        <end position="94"/>
    </location>
</feature>
<evidence type="ECO:0000256" key="5">
    <source>
        <dbReference type="ARBA" id="ARBA00022553"/>
    </source>
</evidence>
<dbReference type="GO" id="GO:0045259">
    <property type="term" value="C:proton-transporting ATP synthase complex"/>
    <property type="evidence" value="ECO:0007669"/>
    <property type="project" value="UniProtKB-KW"/>
</dbReference>
<dbReference type="Ensembl" id="ENSOCUT00000048436.1">
    <property type="protein sequence ID" value="ENSOCUP00000041337.1"/>
    <property type="gene ID" value="ENSOCUG00000015693.3"/>
</dbReference>
<keyword evidence="8" id="KW-0999">Mitochondrion inner membrane</keyword>
<dbReference type="PANTHER" id="PTHR13080">
    <property type="entry name" value="ATP SYNTHASE F CHAIN, MITOCHONDRIAL-RELATED"/>
    <property type="match status" value="1"/>
</dbReference>
<evidence type="ECO:0000256" key="12">
    <source>
        <dbReference type="ARBA" id="ARBA00023128"/>
    </source>
</evidence>
<evidence type="ECO:0000256" key="1">
    <source>
        <dbReference type="ARBA" id="ARBA00004434"/>
    </source>
</evidence>